<dbReference type="SUPFAM" id="SSF49417">
    <property type="entry name" value="p53-like transcription factors"/>
    <property type="match status" value="1"/>
</dbReference>
<dbReference type="FunFam" id="2.80.10.50:FF:000003">
    <property type="entry name" value="recombining binding protein suppressor of hairless"/>
    <property type="match status" value="1"/>
</dbReference>
<feature type="domain" description="Beta-trefoil DNA-binding" evidence="9">
    <location>
        <begin position="552"/>
        <end position="701"/>
    </location>
</feature>
<dbReference type="Gene3D" id="2.80.10.50">
    <property type="match status" value="1"/>
</dbReference>
<organism evidence="10 11">
    <name type="scientific">Plakobranchus ocellatus</name>
    <dbReference type="NCBI Taxonomy" id="259542"/>
    <lineage>
        <taxon>Eukaryota</taxon>
        <taxon>Metazoa</taxon>
        <taxon>Spiralia</taxon>
        <taxon>Lophotrochozoa</taxon>
        <taxon>Mollusca</taxon>
        <taxon>Gastropoda</taxon>
        <taxon>Heterobranchia</taxon>
        <taxon>Euthyneura</taxon>
        <taxon>Panpulmonata</taxon>
        <taxon>Sacoglossa</taxon>
        <taxon>Placobranchoidea</taxon>
        <taxon>Plakobranchidae</taxon>
        <taxon>Plakobranchus</taxon>
    </lineage>
</organism>
<dbReference type="InterPro" id="IPR015350">
    <property type="entry name" value="Beta-trefoil_DNA-bd_dom"/>
</dbReference>
<feature type="compositionally biased region" description="Polar residues" evidence="7">
    <location>
        <begin position="193"/>
        <end position="203"/>
    </location>
</feature>
<keyword evidence="4" id="KW-0238">DNA-binding</keyword>
<evidence type="ECO:0000256" key="1">
    <source>
        <dbReference type="ARBA" id="ARBA00004123"/>
    </source>
</evidence>
<dbReference type="InterPro" id="IPR008967">
    <property type="entry name" value="p53-like_TF_DNA-bd_sf"/>
</dbReference>
<dbReference type="Pfam" id="PF20144">
    <property type="entry name" value="TIG_SUH"/>
    <property type="match status" value="1"/>
</dbReference>
<feature type="region of interest" description="Disordered" evidence="7">
    <location>
        <begin position="267"/>
        <end position="295"/>
    </location>
</feature>
<dbReference type="EMBL" id="BLXT01006360">
    <property type="protein sequence ID" value="GFO31125.1"/>
    <property type="molecule type" value="Genomic_DNA"/>
</dbReference>
<dbReference type="SMART" id="SM01267">
    <property type="entry name" value="LAG1_DNAbind"/>
    <property type="match status" value="1"/>
</dbReference>
<keyword evidence="11" id="KW-1185">Reference proteome</keyword>
<evidence type="ECO:0000259" key="8">
    <source>
        <dbReference type="SMART" id="SM01267"/>
    </source>
</evidence>
<feature type="compositionally biased region" description="Basic and acidic residues" evidence="7">
    <location>
        <begin position="366"/>
        <end position="375"/>
    </location>
</feature>
<dbReference type="Pfam" id="PF09270">
    <property type="entry name" value="BTD"/>
    <property type="match status" value="1"/>
</dbReference>
<dbReference type="GO" id="GO:0001228">
    <property type="term" value="F:DNA-binding transcription activator activity, RNA polymerase II-specific"/>
    <property type="evidence" value="ECO:0007669"/>
    <property type="project" value="InterPro"/>
</dbReference>
<dbReference type="InterPro" id="IPR013783">
    <property type="entry name" value="Ig-like_fold"/>
</dbReference>
<dbReference type="InterPro" id="IPR014756">
    <property type="entry name" value="Ig_E-set"/>
</dbReference>
<feature type="compositionally biased region" description="Basic residues" evidence="7">
    <location>
        <begin position="210"/>
        <end position="221"/>
    </location>
</feature>
<dbReference type="AlphaFoldDB" id="A0AAV4CHU6"/>
<dbReference type="Proteomes" id="UP000735302">
    <property type="component" value="Unassembled WGS sequence"/>
</dbReference>
<dbReference type="GO" id="GO:0005634">
    <property type="term" value="C:nucleus"/>
    <property type="evidence" value="ECO:0007669"/>
    <property type="project" value="UniProtKB-SubCell"/>
</dbReference>
<protein>
    <submittedName>
        <fullName evidence="10">Recombining binding protein suppressor of hairless</fullName>
    </submittedName>
</protein>
<feature type="compositionally biased region" description="Pro residues" evidence="7">
    <location>
        <begin position="321"/>
        <end position="332"/>
    </location>
</feature>
<evidence type="ECO:0000256" key="3">
    <source>
        <dbReference type="ARBA" id="ARBA00023015"/>
    </source>
</evidence>
<evidence type="ECO:0000256" key="6">
    <source>
        <dbReference type="ARBA" id="ARBA00023242"/>
    </source>
</evidence>
<dbReference type="InterPro" id="IPR015351">
    <property type="entry name" value="RBP-J/Cbf11/Cbf12_DNA-bd"/>
</dbReference>
<dbReference type="Gene3D" id="2.60.40.1450">
    <property type="entry name" value="LAG1, DNA binding domain"/>
    <property type="match status" value="1"/>
</dbReference>
<keyword evidence="3" id="KW-0805">Transcription regulation</keyword>
<dbReference type="SUPFAM" id="SSF110217">
    <property type="entry name" value="DNA-binding protein LAG-1 (CSL)"/>
    <property type="match status" value="1"/>
</dbReference>
<reference evidence="10 11" key="1">
    <citation type="journal article" date="2021" name="Elife">
        <title>Chloroplast acquisition without the gene transfer in kleptoplastic sea slugs, Plakobranchus ocellatus.</title>
        <authorList>
            <person name="Maeda T."/>
            <person name="Takahashi S."/>
            <person name="Yoshida T."/>
            <person name="Shimamura S."/>
            <person name="Takaki Y."/>
            <person name="Nagai Y."/>
            <person name="Toyoda A."/>
            <person name="Suzuki Y."/>
            <person name="Arimoto A."/>
            <person name="Ishii H."/>
            <person name="Satoh N."/>
            <person name="Nishiyama T."/>
            <person name="Hasebe M."/>
            <person name="Maruyama T."/>
            <person name="Minagawa J."/>
            <person name="Obokata J."/>
            <person name="Shigenobu S."/>
        </authorList>
    </citation>
    <scope>NUCLEOTIDE SEQUENCE [LARGE SCALE GENOMIC DNA]</scope>
</reference>
<keyword evidence="6" id="KW-0539">Nucleus</keyword>
<dbReference type="Gene3D" id="2.60.40.10">
    <property type="entry name" value="Immunoglobulins"/>
    <property type="match status" value="1"/>
</dbReference>
<evidence type="ECO:0000256" key="2">
    <source>
        <dbReference type="ARBA" id="ARBA00009704"/>
    </source>
</evidence>
<dbReference type="InterPro" id="IPR038007">
    <property type="entry name" value="RBP-Jkappa_IPT"/>
</dbReference>
<feature type="compositionally biased region" description="Low complexity" evidence="7">
    <location>
        <begin position="183"/>
        <end position="192"/>
    </location>
</feature>
<feature type="region of interest" description="Disordered" evidence="7">
    <location>
        <begin position="71"/>
        <end position="113"/>
    </location>
</feature>
<evidence type="ECO:0000256" key="7">
    <source>
        <dbReference type="SAM" id="MobiDB-lite"/>
    </source>
</evidence>
<comment type="subcellular location">
    <subcellularLocation>
        <location evidence="1">Nucleus</location>
    </subcellularLocation>
</comment>
<proteinExistence type="inferred from homology"/>
<dbReference type="SMART" id="SM01268">
    <property type="entry name" value="BTD"/>
    <property type="match status" value="1"/>
</dbReference>
<evidence type="ECO:0000259" key="9">
    <source>
        <dbReference type="SMART" id="SM01268"/>
    </source>
</evidence>
<dbReference type="FunFam" id="2.60.40.1450:FF:000001">
    <property type="entry name" value="Recombining binding protein suppressor of hairless"/>
    <property type="match status" value="1"/>
</dbReference>
<dbReference type="GO" id="GO:0000978">
    <property type="term" value="F:RNA polymerase II cis-regulatory region sequence-specific DNA binding"/>
    <property type="evidence" value="ECO:0007669"/>
    <property type="project" value="InterPro"/>
</dbReference>
<feature type="region of interest" description="Disordered" evidence="7">
    <location>
        <begin position="128"/>
        <end position="234"/>
    </location>
</feature>
<comment type="similarity">
    <text evidence="2">Belongs to the Su(H) family.</text>
</comment>
<accession>A0AAV4CHU6</accession>
<comment type="caution">
    <text evidence="10">The sequence shown here is derived from an EMBL/GenBank/DDBJ whole genome shotgun (WGS) entry which is preliminary data.</text>
</comment>
<evidence type="ECO:0000313" key="11">
    <source>
        <dbReference type="Proteomes" id="UP000735302"/>
    </source>
</evidence>
<evidence type="ECO:0000313" key="10">
    <source>
        <dbReference type="EMBL" id="GFO31125.1"/>
    </source>
</evidence>
<feature type="region of interest" description="Disordered" evidence="7">
    <location>
        <begin position="317"/>
        <end position="395"/>
    </location>
</feature>
<sequence>MFQDSLWTQCLGSHLSFSSTGYDVSEGVGHHHQQQHQHHGVQATLTRHELHYSVQADQHAFAPALAGQGLVRRSSPPYLDSHPQEQHQQLHPVQQQQQRQFHNLGQQQEHNHFPRGQQDLSQLSMSLGGQMTSARQLAPPPPLTLSDPQHHINSSSNSTSHLHSHQVMSLPNPHMAHHPHHLPPTATTTTTASGGVSDNNPVDLSNAKLVAHHHHHHHHHQQQQQQMQQLHKRDERHFDQEAYFQQQQHFLQQQQQHHQQTNSVITVGIPDQSHDGGGSHLLGGSLTPPDKLSGELVGLPGLPSPTSLDGMAAITSTIQAPPSPLPTPPPPSGGSATSTPSNVSLSATHTGSSGDPAAPNGGCHPMEVDRPEENGGRGGGTGAMYGSSNSTPMLGPFQDQRLTREAMRDYLRKRDDQTIVILHAKVAQKSYGNEKRFFCPPPCIYFFGSGWREKKEEMEREGATEQDTQVCAFMGIGNSDQEMVQLNIEKKVDEYCAAKILYISDSDKRKHFMLTVKMFYGNGQDIGVFQSKRIKVISKPSKKKQSLKNADLCIASGTKVALFNRLRSQTVSTRYLHVENGNFHASSTQWGAFTIHLLDDDEGESEEFTVKDGFIHYGSTVKLVCSVTGMALPRLIIRKVDKQMSLLDADDPVSQLHKCAFYLKDTERMYLCLSQERIIQFQATPCPKEAFREMINDGASWTIISTDKAEYTFYEGMGPVNNPVTPVPVVNSLNLNGGGDVAMLELNGENFTAALKVWFGEVEAETMYRCEDSMLCVVPDISAFRSGGGRWVRQPLQVGRRS</sequence>
<feature type="compositionally biased region" description="Low complexity" evidence="7">
    <location>
        <begin position="86"/>
        <end position="108"/>
    </location>
</feature>
<name>A0AAV4CHU6_9GAST</name>
<dbReference type="InterPro" id="IPR040159">
    <property type="entry name" value="CLS_fam"/>
</dbReference>
<gene>
    <name evidence="10" type="ORF">PoB_005763000</name>
</gene>
<feature type="compositionally biased region" description="Low complexity" evidence="7">
    <location>
        <begin position="151"/>
        <end position="161"/>
    </location>
</feature>
<dbReference type="Pfam" id="PF09271">
    <property type="entry name" value="LAG1-DNAbind"/>
    <property type="match status" value="1"/>
</dbReference>
<feature type="domain" description="RBP-J/Cbf11/Cbf12 DNA binding" evidence="8">
    <location>
        <begin position="418"/>
        <end position="551"/>
    </location>
</feature>
<evidence type="ECO:0000256" key="5">
    <source>
        <dbReference type="ARBA" id="ARBA00023163"/>
    </source>
</evidence>
<evidence type="ECO:0000256" key="4">
    <source>
        <dbReference type="ARBA" id="ARBA00023125"/>
    </source>
</evidence>
<keyword evidence="5" id="KW-0804">Transcription</keyword>
<dbReference type="InterPro" id="IPR037095">
    <property type="entry name" value="RBP-J/Cbf11_DNA-bd_sf"/>
</dbReference>
<dbReference type="PANTHER" id="PTHR10665">
    <property type="entry name" value="RECOMBINING BINDING PROTEIN SUPPRESSOR OF HAIRLESS"/>
    <property type="match status" value="1"/>
</dbReference>
<dbReference type="SUPFAM" id="SSF81296">
    <property type="entry name" value="E set domains"/>
    <property type="match status" value="1"/>
</dbReference>
<feature type="compositionally biased region" description="Polar residues" evidence="7">
    <location>
        <begin position="342"/>
        <end position="353"/>
    </location>
</feature>
<dbReference type="InterPro" id="IPR036358">
    <property type="entry name" value="BTD_sf"/>
</dbReference>